<name>A0ABS7RHW3_9ACTN</name>
<sequence>MTGTAAQLPDLRTLNHRLRVALGDAEALVLDRRPNAYVATFPAEIVTCRLADKQVVRLFCKHESGASDGSHGHRLGVAYEAEVYRQLLARAGVSTPRFYGAWTDGTGNHALLVIEYLDDALRVNETRDWRLSLLRTAVWIAEFQLLVTQRRLEPPRSLARRHGHDYYLGWSQRAADSVARAGPHDAQLEPIKEGFERSLDLLTEGELVPIHGEFYPRNVLVHEGDIRPIDWESTALAAGEIDLASLVERWQPDVVEACCAAYAHARWPAGPPSDSQSRLDMARLYLHFRWIAVRSTPRDSIQWRFEELRTIGARLGFLP</sequence>
<dbReference type="Proteomes" id="UP000754710">
    <property type="component" value="Unassembled WGS sequence"/>
</dbReference>
<organism evidence="2 3">
    <name type="scientific">Nocardioides jiangsuensis</name>
    <dbReference type="NCBI Taxonomy" id="2866161"/>
    <lineage>
        <taxon>Bacteria</taxon>
        <taxon>Bacillati</taxon>
        <taxon>Actinomycetota</taxon>
        <taxon>Actinomycetes</taxon>
        <taxon>Propionibacteriales</taxon>
        <taxon>Nocardioidaceae</taxon>
        <taxon>Nocardioides</taxon>
    </lineage>
</organism>
<accession>A0ABS7RHW3</accession>
<feature type="domain" description="Aminoglycoside phosphotransferase" evidence="1">
    <location>
        <begin position="77"/>
        <end position="266"/>
    </location>
</feature>
<dbReference type="InterPro" id="IPR011009">
    <property type="entry name" value="Kinase-like_dom_sf"/>
</dbReference>
<dbReference type="InterPro" id="IPR002575">
    <property type="entry name" value="Aminoglycoside_PTrfase"/>
</dbReference>
<gene>
    <name evidence="2" type="ORF">K1X13_07315</name>
</gene>
<comment type="caution">
    <text evidence="2">The sequence shown here is derived from an EMBL/GenBank/DDBJ whole genome shotgun (WGS) entry which is preliminary data.</text>
</comment>
<reference evidence="2 3" key="1">
    <citation type="submission" date="2021-08" db="EMBL/GenBank/DDBJ databases">
        <title>Nocardioides bacterium WL0053 sp. nov., isolated from the sediment.</title>
        <authorList>
            <person name="Wang L."/>
            <person name="Zhang D."/>
            <person name="Zhang A."/>
        </authorList>
    </citation>
    <scope>NUCLEOTIDE SEQUENCE [LARGE SCALE GENOMIC DNA]</scope>
    <source>
        <strain evidence="2 3">WL0053</strain>
    </source>
</reference>
<dbReference type="Gene3D" id="3.90.1200.10">
    <property type="match status" value="1"/>
</dbReference>
<keyword evidence="3" id="KW-1185">Reference proteome</keyword>
<protein>
    <submittedName>
        <fullName evidence="2">Aminoglycoside phosphotransferase family protein</fullName>
    </submittedName>
</protein>
<dbReference type="EMBL" id="JAIEZQ010000001">
    <property type="protein sequence ID" value="MBY9074626.1"/>
    <property type="molecule type" value="Genomic_DNA"/>
</dbReference>
<evidence type="ECO:0000313" key="2">
    <source>
        <dbReference type="EMBL" id="MBY9074626.1"/>
    </source>
</evidence>
<proteinExistence type="predicted"/>
<dbReference type="Pfam" id="PF01636">
    <property type="entry name" value="APH"/>
    <property type="match status" value="1"/>
</dbReference>
<dbReference type="RefSeq" id="WP_221024276.1">
    <property type="nucleotide sequence ID" value="NZ_JAIEZQ010000001.1"/>
</dbReference>
<evidence type="ECO:0000313" key="3">
    <source>
        <dbReference type="Proteomes" id="UP000754710"/>
    </source>
</evidence>
<dbReference type="SUPFAM" id="SSF56112">
    <property type="entry name" value="Protein kinase-like (PK-like)"/>
    <property type="match status" value="1"/>
</dbReference>
<evidence type="ECO:0000259" key="1">
    <source>
        <dbReference type="Pfam" id="PF01636"/>
    </source>
</evidence>